<protein>
    <recommendedName>
        <fullName evidence="1">GP-PDE domain-containing protein</fullName>
    </recommendedName>
</protein>
<sequence length="418" mass="47685">MFTEYTNQQRQMISGRYERITVHFQKWCATILLSCVVLFTNLQCTASPVEKVQSQMPEHAVIAHRGTIFWAPELTEAAFRWARNSGADYLELDVHRTKDGHLVVMHDKTLKRTTNVGEIFPGREDDPVETFMLGEILQLDAGTAFNQKNPEQARHSFSSEKVLVFEDVFRIAEGKRIKRNPDGSRLFSISDEGEYHFEYEADPADNGNRPGIYIETKSSQSYSGLEEQVYQALTAYEWNPLEANGQKNISRDFYRDGKVNIGNTSGKILVQTFSREGMHRLKELFKGEILTSFLVKSPAPEDSTYENKIDEIIDFAMSSKAQFIGTNVSIQDGEVNNRLFLDKIREAGLKINLYSFNTLEEMDAYFIPGGDIKANPLLDGMITNRTDLTTHFYKNHNCRSIEPSKDPVEILNELGYQP</sequence>
<dbReference type="InterPro" id="IPR030395">
    <property type="entry name" value="GP_PDE_dom"/>
</dbReference>
<proteinExistence type="predicted"/>
<gene>
    <name evidence="2" type="ORF">SDC9_103442</name>
</gene>
<dbReference type="PANTHER" id="PTHR46211:SF1">
    <property type="entry name" value="GLYCEROPHOSPHODIESTER PHOSPHODIESTERASE, CYTOPLASMIC"/>
    <property type="match status" value="1"/>
</dbReference>
<dbReference type="GO" id="GO:0008081">
    <property type="term" value="F:phosphoric diester hydrolase activity"/>
    <property type="evidence" value="ECO:0007669"/>
    <property type="project" value="InterPro"/>
</dbReference>
<dbReference type="PROSITE" id="PS51704">
    <property type="entry name" value="GP_PDE"/>
    <property type="match status" value="1"/>
</dbReference>
<accession>A0A645B0F1</accession>
<name>A0A645B0F1_9ZZZZ</name>
<comment type="caution">
    <text evidence="2">The sequence shown here is derived from an EMBL/GenBank/DDBJ whole genome shotgun (WGS) entry which is preliminary data.</text>
</comment>
<dbReference type="Pfam" id="PF03009">
    <property type="entry name" value="GDPD"/>
    <property type="match status" value="1"/>
</dbReference>
<evidence type="ECO:0000259" key="1">
    <source>
        <dbReference type="PROSITE" id="PS51704"/>
    </source>
</evidence>
<dbReference type="InterPro" id="IPR017946">
    <property type="entry name" value="PLC-like_Pdiesterase_TIM-brl"/>
</dbReference>
<feature type="domain" description="GP-PDE" evidence="1">
    <location>
        <begin position="59"/>
        <end position="393"/>
    </location>
</feature>
<reference evidence="2" key="1">
    <citation type="submission" date="2019-08" db="EMBL/GenBank/DDBJ databases">
        <authorList>
            <person name="Kucharzyk K."/>
            <person name="Murdoch R.W."/>
            <person name="Higgins S."/>
            <person name="Loffler F."/>
        </authorList>
    </citation>
    <scope>NUCLEOTIDE SEQUENCE</scope>
</reference>
<evidence type="ECO:0000313" key="2">
    <source>
        <dbReference type="EMBL" id="MPM56633.1"/>
    </source>
</evidence>
<dbReference type="EMBL" id="VSSQ01015854">
    <property type="protein sequence ID" value="MPM56633.1"/>
    <property type="molecule type" value="Genomic_DNA"/>
</dbReference>
<organism evidence="2">
    <name type="scientific">bioreactor metagenome</name>
    <dbReference type="NCBI Taxonomy" id="1076179"/>
    <lineage>
        <taxon>unclassified sequences</taxon>
        <taxon>metagenomes</taxon>
        <taxon>ecological metagenomes</taxon>
    </lineage>
</organism>
<dbReference type="GO" id="GO:0006629">
    <property type="term" value="P:lipid metabolic process"/>
    <property type="evidence" value="ECO:0007669"/>
    <property type="project" value="InterPro"/>
</dbReference>
<dbReference type="Gene3D" id="3.20.20.190">
    <property type="entry name" value="Phosphatidylinositol (PI) phosphodiesterase"/>
    <property type="match status" value="1"/>
</dbReference>
<dbReference type="SUPFAM" id="SSF51695">
    <property type="entry name" value="PLC-like phosphodiesterases"/>
    <property type="match status" value="1"/>
</dbReference>
<dbReference type="AlphaFoldDB" id="A0A645B0F1"/>
<dbReference type="PANTHER" id="PTHR46211">
    <property type="entry name" value="GLYCEROPHOSPHORYL DIESTER PHOSPHODIESTERASE"/>
    <property type="match status" value="1"/>
</dbReference>